<dbReference type="OrthoDB" id="280334at2"/>
<dbReference type="InterPro" id="IPR005648">
    <property type="entry name" value="FlgD"/>
</dbReference>
<comment type="function">
    <text evidence="3">Required for flagellar hook formation. May act as a scaffolding protein.</text>
</comment>
<dbReference type="GO" id="GO:0044781">
    <property type="term" value="P:bacterial-type flagellum organization"/>
    <property type="evidence" value="ECO:0007669"/>
    <property type="project" value="UniProtKB-UniRule"/>
</dbReference>
<dbReference type="STRING" id="33978.A6M13_10265"/>
<dbReference type="Proteomes" id="UP000093199">
    <property type="component" value="Unassembled WGS sequence"/>
</dbReference>
<dbReference type="NCBIfam" id="NF007197">
    <property type="entry name" value="PRK09618.1"/>
    <property type="match status" value="1"/>
</dbReference>
<keyword evidence="5" id="KW-1185">Reference proteome</keyword>
<evidence type="ECO:0000313" key="4">
    <source>
        <dbReference type="EMBL" id="OCS87678.1"/>
    </source>
</evidence>
<name>A0A1C0YKH8_9BACL</name>
<dbReference type="RefSeq" id="WP_066543383.1">
    <property type="nucleotide sequence ID" value="NZ_MASJ01000003.1"/>
</dbReference>
<protein>
    <recommendedName>
        <fullName evidence="3">Basal-body rod modification protein FlgD</fullName>
    </recommendedName>
</protein>
<dbReference type="AlphaFoldDB" id="A0A1C0YKH8"/>
<evidence type="ECO:0000256" key="3">
    <source>
        <dbReference type="RuleBase" id="RU362076"/>
    </source>
</evidence>
<dbReference type="EMBL" id="MASJ01000003">
    <property type="protein sequence ID" value="OCS87678.1"/>
    <property type="molecule type" value="Genomic_DNA"/>
</dbReference>
<comment type="similarity">
    <text evidence="1 3">Belongs to the FlgD family.</text>
</comment>
<evidence type="ECO:0000256" key="2">
    <source>
        <dbReference type="ARBA" id="ARBA00022795"/>
    </source>
</evidence>
<reference evidence="4 5" key="1">
    <citation type="submission" date="2016-07" db="EMBL/GenBank/DDBJ databases">
        <title>Caryophanon tenue genome sequencing.</title>
        <authorList>
            <person name="Verma A."/>
            <person name="Pal Y."/>
            <person name="Krishnamurthi S."/>
        </authorList>
    </citation>
    <scope>NUCLEOTIDE SEQUENCE [LARGE SCALE GENOMIC DNA]</scope>
    <source>
        <strain evidence="4 5">DSM 14152</strain>
    </source>
</reference>
<evidence type="ECO:0000313" key="5">
    <source>
        <dbReference type="Proteomes" id="UP000093199"/>
    </source>
</evidence>
<comment type="caution">
    <text evidence="4">The sequence shown here is derived from an EMBL/GenBank/DDBJ whole genome shotgun (WGS) entry which is preliminary data.</text>
</comment>
<organism evidence="4 5">
    <name type="scientific">Caryophanon tenue</name>
    <dbReference type="NCBI Taxonomy" id="33978"/>
    <lineage>
        <taxon>Bacteria</taxon>
        <taxon>Bacillati</taxon>
        <taxon>Bacillota</taxon>
        <taxon>Bacilli</taxon>
        <taxon>Bacillales</taxon>
        <taxon>Caryophanaceae</taxon>
        <taxon>Caryophanon</taxon>
    </lineage>
</organism>
<evidence type="ECO:0000256" key="1">
    <source>
        <dbReference type="ARBA" id="ARBA00010577"/>
    </source>
</evidence>
<sequence>MTNNSAGIPTDISTDFYLKNAPKKSVQTGDSNLGKDAFLQLLVTQLQHQDPTAPMDNSEFIAQMAQFSSLEQMQNMTSSIEKLIDMQGQSQLIQYSNFLGQSVNWTEVTEEQDENGDFITNTGTNSVTGVSYVDGSPVFLLDNGKEITPGNIAGISSTETATTNQGNALVQASALIGKVVEYLVDDIVTTAQVTSVSMKDGNVMYTLGNEDSIQASQFTAIRQS</sequence>
<dbReference type="Pfam" id="PF03963">
    <property type="entry name" value="FlgD"/>
    <property type="match status" value="1"/>
</dbReference>
<gene>
    <name evidence="4" type="ORF">A6M13_10265</name>
</gene>
<proteinExistence type="inferred from homology"/>
<keyword evidence="2 3" id="KW-1005">Bacterial flagellum biogenesis</keyword>
<accession>A0A1C0YKH8</accession>